<proteinExistence type="predicted"/>
<evidence type="ECO:0000256" key="1">
    <source>
        <dbReference type="ARBA" id="ARBA00004163"/>
    </source>
</evidence>
<feature type="domain" description="J" evidence="9">
    <location>
        <begin position="405"/>
        <end position="467"/>
    </location>
</feature>
<dbReference type="PRINTS" id="PR00326">
    <property type="entry name" value="GTP1OBG"/>
</dbReference>
<dbReference type="InterPro" id="IPR006073">
    <property type="entry name" value="GTP-bd"/>
</dbReference>
<comment type="subcellular location">
    <subcellularLocation>
        <location evidence="1">Endoplasmic reticulum membrane</location>
        <topology evidence="1">Single-pass type IV membrane protein</topology>
    </subcellularLocation>
</comment>
<dbReference type="GO" id="GO:0005789">
    <property type="term" value="C:endoplasmic reticulum membrane"/>
    <property type="evidence" value="ECO:0007669"/>
    <property type="project" value="UniProtKB-SubCell"/>
</dbReference>
<protein>
    <recommendedName>
        <fullName evidence="2">DnaJ homolog subfamily C member 16</fullName>
    </recommendedName>
    <alternativeName>
        <fullName evidence="7">Endoplasmic reticulum DNA J domain-containing protein 8</fullName>
    </alternativeName>
</protein>
<dbReference type="PANTHER" id="PTHR45782:SF4">
    <property type="entry name" value="MITOCHONDRIAL RIBOSOME-ASSOCIATED GTPASE 1"/>
    <property type="match status" value="1"/>
</dbReference>
<dbReference type="InterPro" id="IPR018253">
    <property type="entry name" value="DnaJ_domain_CS"/>
</dbReference>
<dbReference type="AlphaFoldDB" id="A0A3P3YIY0"/>
<organism evidence="10 11">
    <name type="scientific">Plasmodiophora brassicae</name>
    <name type="common">Clubroot disease agent</name>
    <dbReference type="NCBI Taxonomy" id="37360"/>
    <lineage>
        <taxon>Eukaryota</taxon>
        <taxon>Sar</taxon>
        <taxon>Rhizaria</taxon>
        <taxon>Endomyxa</taxon>
        <taxon>Phytomyxea</taxon>
        <taxon>Plasmodiophorida</taxon>
        <taxon>Plasmodiophoridae</taxon>
        <taxon>Plasmodiophora</taxon>
    </lineage>
</organism>
<dbReference type="SMART" id="SM00271">
    <property type="entry name" value="DnaJ"/>
    <property type="match status" value="1"/>
</dbReference>
<dbReference type="EMBL" id="OVEO01000013">
    <property type="protein sequence ID" value="SPR00141.1"/>
    <property type="molecule type" value="Genomic_DNA"/>
</dbReference>
<name>A0A3P3YIY0_PLABS</name>
<accession>A0A3P3YIY0</accession>
<dbReference type="CDD" id="cd06257">
    <property type="entry name" value="DnaJ"/>
    <property type="match status" value="1"/>
</dbReference>
<keyword evidence="8" id="KW-1133">Transmembrane helix</keyword>
<dbReference type="GO" id="GO:0032543">
    <property type="term" value="P:mitochondrial translation"/>
    <property type="evidence" value="ECO:0007669"/>
    <property type="project" value="TreeGrafter"/>
</dbReference>
<comment type="function">
    <text evidence="6">Plays an important role in regulating the size of autophagosomes during the formation process.</text>
</comment>
<dbReference type="SUPFAM" id="SSF52833">
    <property type="entry name" value="Thioredoxin-like"/>
    <property type="match status" value="1"/>
</dbReference>
<keyword evidence="8" id="KW-0812">Transmembrane</keyword>
<dbReference type="Gene3D" id="3.40.30.10">
    <property type="entry name" value="Glutaredoxin"/>
    <property type="match status" value="1"/>
</dbReference>
<feature type="transmembrane region" description="Helical" evidence="8">
    <location>
        <begin position="875"/>
        <end position="895"/>
    </location>
</feature>
<dbReference type="GO" id="GO:0005739">
    <property type="term" value="C:mitochondrion"/>
    <property type="evidence" value="ECO:0007669"/>
    <property type="project" value="TreeGrafter"/>
</dbReference>
<dbReference type="PROSITE" id="PS50076">
    <property type="entry name" value="DNAJ_2"/>
    <property type="match status" value="1"/>
</dbReference>
<dbReference type="Pfam" id="PF00226">
    <property type="entry name" value="DnaJ"/>
    <property type="match status" value="1"/>
</dbReference>
<keyword evidence="3" id="KW-0547">Nucleotide-binding</keyword>
<dbReference type="InterPro" id="IPR013766">
    <property type="entry name" value="Thioredoxin_domain"/>
</dbReference>
<dbReference type="GO" id="GO:0005525">
    <property type="term" value="F:GTP binding"/>
    <property type="evidence" value="ECO:0007669"/>
    <property type="project" value="UniProtKB-KW"/>
</dbReference>
<dbReference type="InterPro" id="IPR036869">
    <property type="entry name" value="J_dom_sf"/>
</dbReference>
<evidence type="ECO:0000259" key="9">
    <source>
        <dbReference type="PROSITE" id="PS50076"/>
    </source>
</evidence>
<dbReference type="SUPFAM" id="SSF46565">
    <property type="entry name" value="Chaperone J-domain"/>
    <property type="match status" value="1"/>
</dbReference>
<dbReference type="PROSITE" id="PS00636">
    <property type="entry name" value="DNAJ_1"/>
    <property type="match status" value="1"/>
</dbReference>
<dbReference type="PANTHER" id="PTHR45782">
    <property type="entry name" value="MITOCHONDRIAL RIBOSOME-ASSOCIATED GTPASE 1"/>
    <property type="match status" value="1"/>
</dbReference>
<keyword evidence="5" id="KW-0342">GTP-binding</keyword>
<evidence type="ECO:0000313" key="10">
    <source>
        <dbReference type="EMBL" id="SPR00141.1"/>
    </source>
</evidence>
<keyword evidence="4" id="KW-0072">Autophagy</keyword>
<feature type="transmembrane region" description="Helical" evidence="8">
    <location>
        <begin position="379"/>
        <end position="398"/>
    </location>
</feature>
<gene>
    <name evidence="10" type="ORF">PLBR_LOCUS7356</name>
</gene>
<dbReference type="Proteomes" id="UP000290189">
    <property type="component" value="Unassembled WGS sequence"/>
</dbReference>
<dbReference type="Gene3D" id="3.40.50.300">
    <property type="entry name" value="P-loop containing nucleotide triphosphate hydrolases"/>
    <property type="match status" value="1"/>
</dbReference>
<dbReference type="Gene3D" id="1.10.287.110">
    <property type="entry name" value="DnaJ domain"/>
    <property type="match status" value="1"/>
</dbReference>
<keyword evidence="10" id="KW-0496">Mitochondrion</keyword>
<evidence type="ECO:0000256" key="5">
    <source>
        <dbReference type="ARBA" id="ARBA00023134"/>
    </source>
</evidence>
<dbReference type="Pfam" id="PF01926">
    <property type="entry name" value="MMR_HSR1"/>
    <property type="match status" value="1"/>
</dbReference>
<dbReference type="SUPFAM" id="SSF52540">
    <property type="entry name" value="P-loop containing nucleoside triphosphate hydrolases"/>
    <property type="match status" value="1"/>
</dbReference>
<dbReference type="GO" id="GO:0006914">
    <property type="term" value="P:autophagy"/>
    <property type="evidence" value="ECO:0007669"/>
    <property type="project" value="UniProtKB-KW"/>
</dbReference>
<evidence type="ECO:0000256" key="8">
    <source>
        <dbReference type="SAM" id="Phobius"/>
    </source>
</evidence>
<evidence type="ECO:0000313" key="11">
    <source>
        <dbReference type="Proteomes" id="UP000290189"/>
    </source>
</evidence>
<geneLocation type="mitochondrion" evidence="10"/>
<reference evidence="10 11" key="1">
    <citation type="submission" date="2018-03" db="EMBL/GenBank/DDBJ databases">
        <authorList>
            <person name="Fogelqvist J."/>
        </authorList>
    </citation>
    <scope>NUCLEOTIDE SEQUENCE [LARGE SCALE GENOMIC DNA]</scope>
</reference>
<dbReference type="Pfam" id="PF00085">
    <property type="entry name" value="Thioredoxin"/>
    <property type="match status" value="1"/>
</dbReference>
<evidence type="ECO:0000256" key="2">
    <source>
        <dbReference type="ARBA" id="ARBA00020921"/>
    </source>
</evidence>
<dbReference type="InterPro" id="IPR027417">
    <property type="entry name" value="P-loop_NTPase"/>
</dbReference>
<evidence type="ECO:0000256" key="6">
    <source>
        <dbReference type="ARBA" id="ARBA00035002"/>
    </source>
</evidence>
<evidence type="ECO:0000256" key="4">
    <source>
        <dbReference type="ARBA" id="ARBA00023006"/>
    </source>
</evidence>
<dbReference type="PRINTS" id="PR00625">
    <property type="entry name" value="JDOMAIN"/>
</dbReference>
<dbReference type="InterPro" id="IPR036249">
    <property type="entry name" value="Thioredoxin-like_sf"/>
</dbReference>
<sequence>MIRSRSACGRRLQRRYLRTTWNQSVSPDEREHWFDRHMSQAIKEMKDGYTKVRNIIEIRDARMPYSSHPSFEALCGKPYNCRRLIVYTHMELIEPKEQEPIVEYCRKLCDGQEPLFTDLSDHKHNPRPKMQTIKNRVMEYLIGFAGQSSGHLRAYTVGFPNVGKSTFLYVITKATTQEVKKKKNYWLPKVANTPGFTTHLKPHWLNLDPPARLIDTPGIVPPRDSFERRPELFYKMALIGCLKEEYVHKEYLDILDFLLFKLNQSGNTDYVQFLNLPEPTDDVRRLLHSKEDGTSKGHTKFKGEIRTIINHWRAGMFGRIVLEDPMSPDLTPEEIKRKPSWLDRAQLIAVHEVVVVVHPGAAPGRGRGVTGARVTMRRWSAAVVAVGVVVIALAAGLADGRRHPNPYHILGVRRSDSSDAIRTAFKKLAKTWHPDKNPSNSDVFKKIRKAYDVLIDKGSRSHYDQYGVYPSSPINHQEHFLLQYAALGNVMMYHRDNDRFSLSPLVSDDTFPYIVQDNVERFGAMWLLKVYSNNCQRCQTISKAWENVVRDLQGVISVGRISFDLSPELVSRLKVQSVPAILAATPKAGEGYAVTFLPQKELSLLTTGRIRRFLGTIPTRTPCTQLATDKEQETFLSEKFLNEFVHPSFTDVAYAYRDSGSSLFGNLLKPIEPFSSAVLVMNQIWSPIAVMDDLPDWYQLLSVDPFHLFQRLQYWMRPIVPELTYDTYFDTCFVPKTSNASCVAIAADDAAAAFDVVKELGLIPSSSATVVGWINAKQQASFLQAIGGMAQYRQQSHAVCVGRPSRNMFKCFPKPGGTAAQLRSWLDVHSASWTTASSNDQREGLPFLQSNRPRKSRFKFQLLDVSEHASTMMRLVLYGVLIGGALVFFFVAPSIS</sequence>
<evidence type="ECO:0000256" key="3">
    <source>
        <dbReference type="ARBA" id="ARBA00022741"/>
    </source>
</evidence>
<keyword evidence="8" id="KW-0472">Membrane</keyword>
<evidence type="ECO:0000256" key="7">
    <source>
        <dbReference type="ARBA" id="ARBA00035043"/>
    </source>
</evidence>
<dbReference type="InterPro" id="IPR001623">
    <property type="entry name" value="DnaJ_domain"/>
</dbReference>
<dbReference type="GO" id="GO:0003924">
    <property type="term" value="F:GTPase activity"/>
    <property type="evidence" value="ECO:0007669"/>
    <property type="project" value="TreeGrafter"/>
</dbReference>